<comment type="caution">
    <text evidence="1">The sequence shown here is derived from an EMBL/GenBank/DDBJ whole genome shotgun (WGS) entry which is preliminary data.</text>
</comment>
<dbReference type="OrthoDB" id="1737893at2759"/>
<dbReference type="Proteomes" id="UP000737018">
    <property type="component" value="Unassembled WGS sequence"/>
</dbReference>
<dbReference type="GO" id="GO:0030897">
    <property type="term" value="C:HOPS complex"/>
    <property type="evidence" value="ECO:0007669"/>
    <property type="project" value="TreeGrafter"/>
</dbReference>
<name>A0A8J4QEF4_9ROSI</name>
<sequence length="234" mass="26657">GPGVVVSDGCWYLLDELDCSLVTIMMWDISQTERLDSEDVSGLIKEWPSKKDIGHMFEFIPYYVACKRANVSRSVMSQILEYLTSQNNFPTSVSSHHITSTRREKQVLALLEVMPEIDWNASSILGLSEKAQFYQVCGFIHTIRHDDNERAIFQSAIISRTPELVDLSREGTFLSFIGHFNKEGLHIPSELCSHPRSLFLYLKTVIEVYLSGTLNFSSLRRDDFVDPSDGIRLD</sequence>
<proteinExistence type="predicted"/>
<reference evidence="1" key="1">
    <citation type="submission" date="2020-03" db="EMBL/GenBank/DDBJ databases">
        <title>Castanea mollissima Vanexum genome sequencing.</title>
        <authorList>
            <person name="Staton M."/>
        </authorList>
    </citation>
    <scope>NUCLEOTIDE SEQUENCE</scope>
    <source>
        <tissue evidence="1">Leaf</tissue>
    </source>
</reference>
<dbReference type="PANTHER" id="PTHR12616">
    <property type="entry name" value="VACUOLAR PROTEIN SORTING VPS41"/>
    <property type="match status" value="1"/>
</dbReference>
<dbReference type="AlphaFoldDB" id="A0A8J4QEF4"/>
<gene>
    <name evidence="1" type="ORF">CMV_028031</name>
</gene>
<dbReference type="GO" id="GO:0006623">
    <property type="term" value="P:protein targeting to vacuole"/>
    <property type="evidence" value="ECO:0007669"/>
    <property type="project" value="InterPro"/>
</dbReference>
<protein>
    <submittedName>
        <fullName evidence="1">Uncharacterized protein</fullName>
    </submittedName>
</protein>
<dbReference type="PANTHER" id="PTHR12616:SF8">
    <property type="entry name" value="VACUOLAR PROTEIN SORTING-ASSOCIATED PROTEIN 8 HOMOLOG"/>
    <property type="match status" value="1"/>
</dbReference>
<evidence type="ECO:0000313" key="2">
    <source>
        <dbReference type="Proteomes" id="UP000737018"/>
    </source>
</evidence>
<organism evidence="1 2">
    <name type="scientific">Castanea mollissima</name>
    <name type="common">Chinese chestnut</name>
    <dbReference type="NCBI Taxonomy" id="60419"/>
    <lineage>
        <taxon>Eukaryota</taxon>
        <taxon>Viridiplantae</taxon>
        <taxon>Streptophyta</taxon>
        <taxon>Embryophyta</taxon>
        <taxon>Tracheophyta</taxon>
        <taxon>Spermatophyta</taxon>
        <taxon>Magnoliopsida</taxon>
        <taxon>eudicotyledons</taxon>
        <taxon>Gunneridae</taxon>
        <taxon>Pentapetalae</taxon>
        <taxon>rosids</taxon>
        <taxon>fabids</taxon>
        <taxon>Fagales</taxon>
        <taxon>Fagaceae</taxon>
        <taxon>Castanea</taxon>
    </lineage>
</organism>
<dbReference type="GO" id="GO:0034058">
    <property type="term" value="P:endosomal vesicle fusion"/>
    <property type="evidence" value="ECO:0007669"/>
    <property type="project" value="TreeGrafter"/>
</dbReference>
<accession>A0A8J4QEF4</accession>
<dbReference type="EMBL" id="JRKL02011890">
    <property type="protein sequence ID" value="KAF3945609.1"/>
    <property type="molecule type" value="Genomic_DNA"/>
</dbReference>
<dbReference type="GO" id="GO:0005770">
    <property type="term" value="C:late endosome"/>
    <property type="evidence" value="ECO:0007669"/>
    <property type="project" value="TreeGrafter"/>
</dbReference>
<dbReference type="InterPro" id="IPR045111">
    <property type="entry name" value="Vps41/Vps8"/>
</dbReference>
<feature type="non-terminal residue" evidence="1">
    <location>
        <position position="1"/>
    </location>
</feature>
<keyword evidence="2" id="KW-1185">Reference proteome</keyword>
<evidence type="ECO:0000313" key="1">
    <source>
        <dbReference type="EMBL" id="KAF3945609.1"/>
    </source>
</evidence>